<gene>
    <name evidence="6" type="ORF">Aco04nite_49370</name>
</gene>
<dbReference type="SMART" id="SM00382">
    <property type="entry name" value="AAA"/>
    <property type="match status" value="1"/>
</dbReference>
<keyword evidence="7" id="KW-1185">Reference proteome</keyword>
<name>A0A919SPM6_9ACTN</name>
<evidence type="ECO:0000256" key="1">
    <source>
        <dbReference type="ARBA" id="ARBA00005417"/>
    </source>
</evidence>
<dbReference type="GO" id="GO:0005524">
    <property type="term" value="F:ATP binding"/>
    <property type="evidence" value="ECO:0007669"/>
    <property type="project" value="UniProtKB-KW"/>
</dbReference>
<dbReference type="InterPro" id="IPR003439">
    <property type="entry name" value="ABC_transporter-like_ATP-bd"/>
</dbReference>
<keyword evidence="4 6" id="KW-0067">ATP-binding</keyword>
<evidence type="ECO:0000256" key="2">
    <source>
        <dbReference type="ARBA" id="ARBA00022448"/>
    </source>
</evidence>
<dbReference type="PANTHER" id="PTHR43335">
    <property type="entry name" value="ABC TRANSPORTER, ATP-BINDING PROTEIN"/>
    <property type="match status" value="1"/>
</dbReference>
<dbReference type="InterPro" id="IPR003593">
    <property type="entry name" value="AAA+_ATPase"/>
</dbReference>
<proteinExistence type="inferred from homology"/>
<evidence type="ECO:0000256" key="3">
    <source>
        <dbReference type="ARBA" id="ARBA00022741"/>
    </source>
</evidence>
<dbReference type="Pfam" id="PF00005">
    <property type="entry name" value="ABC_tran"/>
    <property type="match status" value="1"/>
</dbReference>
<evidence type="ECO:0000256" key="4">
    <source>
        <dbReference type="ARBA" id="ARBA00022840"/>
    </source>
</evidence>
<accession>A0A919SPM6</accession>
<protein>
    <submittedName>
        <fullName evidence="6">ABC transporter ATP-binding protein</fullName>
    </submittedName>
</protein>
<dbReference type="PROSITE" id="PS00211">
    <property type="entry name" value="ABC_TRANSPORTER_1"/>
    <property type="match status" value="1"/>
</dbReference>
<reference evidence="6" key="1">
    <citation type="submission" date="2021-03" db="EMBL/GenBank/DDBJ databases">
        <title>Whole genome shotgun sequence of Actinoplanes consettensis NBRC 14913.</title>
        <authorList>
            <person name="Komaki H."/>
            <person name="Tamura T."/>
        </authorList>
    </citation>
    <scope>NUCLEOTIDE SEQUENCE</scope>
    <source>
        <strain evidence="6">NBRC 14913</strain>
    </source>
</reference>
<dbReference type="Proteomes" id="UP000680865">
    <property type="component" value="Unassembled WGS sequence"/>
</dbReference>
<comment type="similarity">
    <text evidence="1">Belongs to the ABC transporter superfamily.</text>
</comment>
<comment type="caution">
    <text evidence="6">The sequence shown here is derived from an EMBL/GenBank/DDBJ whole genome shotgun (WGS) entry which is preliminary data.</text>
</comment>
<dbReference type="SUPFAM" id="SSF52540">
    <property type="entry name" value="P-loop containing nucleoside triphosphate hydrolases"/>
    <property type="match status" value="1"/>
</dbReference>
<keyword evidence="2" id="KW-0813">Transport</keyword>
<organism evidence="6 7">
    <name type="scientific">Winogradskya consettensis</name>
    <dbReference type="NCBI Taxonomy" id="113560"/>
    <lineage>
        <taxon>Bacteria</taxon>
        <taxon>Bacillati</taxon>
        <taxon>Actinomycetota</taxon>
        <taxon>Actinomycetes</taxon>
        <taxon>Micromonosporales</taxon>
        <taxon>Micromonosporaceae</taxon>
        <taxon>Winogradskya</taxon>
    </lineage>
</organism>
<sequence length="259" mass="28025">MGVTGLLGPNGAGKTTLLRCLATVLAPDHGRIEAYGLDPADSRQRTALRRRLGYLPQSPGLYPNFSAAALLGYVAVLKEIVDPRQRRTEVHRALEEVGLSDRANVKVRKLSGGMRQRLGVAQALLGHPDLIILDEPTVGLDPEQRMFFRTLISRLGETRTVLLSTHQTEDAGALCERVVVLREGRAVFDGAPRALAQLAEGQVWRSAGPPEGRTMYWRTAEGDYRTLGPQPPDGVAVPPSIEDGYLKLLGPAPAAGTIR</sequence>
<keyword evidence="3" id="KW-0547">Nucleotide-binding</keyword>
<dbReference type="PANTHER" id="PTHR43335:SF2">
    <property type="entry name" value="ABC TRANSPORTER, ATP-BINDING PROTEIN"/>
    <property type="match status" value="1"/>
</dbReference>
<dbReference type="EMBL" id="BOQP01000027">
    <property type="protein sequence ID" value="GIM76237.1"/>
    <property type="molecule type" value="Genomic_DNA"/>
</dbReference>
<dbReference type="InterPro" id="IPR027417">
    <property type="entry name" value="P-loop_NTPase"/>
</dbReference>
<dbReference type="AlphaFoldDB" id="A0A919SPM6"/>
<evidence type="ECO:0000313" key="6">
    <source>
        <dbReference type="EMBL" id="GIM76237.1"/>
    </source>
</evidence>
<dbReference type="GO" id="GO:0016887">
    <property type="term" value="F:ATP hydrolysis activity"/>
    <property type="evidence" value="ECO:0007669"/>
    <property type="project" value="InterPro"/>
</dbReference>
<evidence type="ECO:0000259" key="5">
    <source>
        <dbReference type="PROSITE" id="PS50893"/>
    </source>
</evidence>
<dbReference type="PROSITE" id="PS50893">
    <property type="entry name" value="ABC_TRANSPORTER_2"/>
    <property type="match status" value="1"/>
</dbReference>
<dbReference type="Gene3D" id="3.40.50.300">
    <property type="entry name" value="P-loop containing nucleotide triphosphate hydrolases"/>
    <property type="match status" value="1"/>
</dbReference>
<evidence type="ECO:0000313" key="7">
    <source>
        <dbReference type="Proteomes" id="UP000680865"/>
    </source>
</evidence>
<feature type="domain" description="ABC transporter" evidence="5">
    <location>
        <begin position="1"/>
        <end position="208"/>
    </location>
</feature>
<dbReference type="InterPro" id="IPR017871">
    <property type="entry name" value="ABC_transporter-like_CS"/>
</dbReference>